<proteinExistence type="predicted"/>
<comment type="caution">
    <text evidence="1">The sequence shown here is derived from an EMBL/GenBank/DDBJ whole genome shotgun (WGS) entry which is preliminary data.</text>
</comment>
<accession>A0AAV6IIU0</accession>
<dbReference type="EMBL" id="JACTNZ010000010">
    <property type="protein sequence ID" value="KAG5528586.1"/>
    <property type="molecule type" value="Genomic_DNA"/>
</dbReference>
<protein>
    <submittedName>
        <fullName evidence="1">Uncharacterized protein</fullName>
    </submittedName>
</protein>
<sequence length="186" mass="20108">MPLQKVENVMEIVAREMKETVVGLEFNVPLHRCLDILHGSNSYCMAMEEQTSHDVSRWLKRWKQPKSLGLIRSDGRRMCAGPLHQLGLSRSISSYGDLGEAGIGGLVDVRCLDLCKNGTSDPCHNRALGSMDGIGSHLGKRLFACTFGNGLHGSVGTSGTPERETSRGIFVGGSLSFCASVRGVDM</sequence>
<dbReference type="Proteomes" id="UP000823749">
    <property type="component" value="Chromosome 10"/>
</dbReference>
<dbReference type="AlphaFoldDB" id="A0AAV6IIU0"/>
<name>A0AAV6IIU0_9ERIC</name>
<evidence type="ECO:0000313" key="1">
    <source>
        <dbReference type="EMBL" id="KAG5528586.1"/>
    </source>
</evidence>
<keyword evidence="2" id="KW-1185">Reference proteome</keyword>
<reference evidence="1" key="1">
    <citation type="submission" date="2020-08" db="EMBL/GenBank/DDBJ databases">
        <title>Plant Genome Project.</title>
        <authorList>
            <person name="Zhang R.-G."/>
        </authorList>
    </citation>
    <scope>NUCLEOTIDE SEQUENCE</scope>
    <source>
        <strain evidence="1">WSP0</strain>
        <tissue evidence="1">Leaf</tissue>
    </source>
</reference>
<evidence type="ECO:0000313" key="2">
    <source>
        <dbReference type="Proteomes" id="UP000823749"/>
    </source>
</evidence>
<organism evidence="1 2">
    <name type="scientific">Rhododendron griersonianum</name>
    <dbReference type="NCBI Taxonomy" id="479676"/>
    <lineage>
        <taxon>Eukaryota</taxon>
        <taxon>Viridiplantae</taxon>
        <taxon>Streptophyta</taxon>
        <taxon>Embryophyta</taxon>
        <taxon>Tracheophyta</taxon>
        <taxon>Spermatophyta</taxon>
        <taxon>Magnoliopsida</taxon>
        <taxon>eudicotyledons</taxon>
        <taxon>Gunneridae</taxon>
        <taxon>Pentapetalae</taxon>
        <taxon>asterids</taxon>
        <taxon>Ericales</taxon>
        <taxon>Ericaceae</taxon>
        <taxon>Ericoideae</taxon>
        <taxon>Rhodoreae</taxon>
        <taxon>Rhododendron</taxon>
    </lineage>
</organism>
<gene>
    <name evidence="1" type="ORF">RHGRI_029316</name>
</gene>